<evidence type="ECO:0000259" key="1">
    <source>
        <dbReference type="Pfam" id="PF08443"/>
    </source>
</evidence>
<dbReference type="SUPFAM" id="SSF56059">
    <property type="entry name" value="Glutathione synthetase ATP-binding domain-like"/>
    <property type="match status" value="1"/>
</dbReference>
<organism evidence="2">
    <name type="scientific">marine sediment metagenome</name>
    <dbReference type="NCBI Taxonomy" id="412755"/>
    <lineage>
        <taxon>unclassified sequences</taxon>
        <taxon>metagenomes</taxon>
        <taxon>ecological metagenomes</taxon>
    </lineage>
</organism>
<comment type="caution">
    <text evidence="2">The sequence shown here is derived from an EMBL/GenBank/DDBJ whole genome shotgun (WGS) entry which is preliminary data.</text>
</comment>
<accession>X0YYY8</accession>
<evidence type="ECO:0000313" key="2">
    <source>
        <dbReference type="EMBL" id="GAG51692.1"/>
    </source>
</evidence>
<sequence length="107" mass="12210">FGKVLYMYPRSNNEKNITTNVSQGGRSETMSFLKGIRGELIKKAEKTAVRAAAALGLNFTGVDIMLDPYRQEAVVIELNAFPGFPKMRRFNLVRYLIAEIAARRRWR</sequence>
<dbReference type="AlphaFoldDB" id="X0YYY8"/>
<reference evidence="2" key="1">
    <citation type="journal article" date="2014" name="Front. Microbiol.">
        <title>High frequency of phylogenetically diverse reductive dehalogenase-homologous genes in deep subseafloor sedimentary metagenomes.</title>
        <authorList>
            <person name="Kawai M."/>
            <person name="Futagami T."/>
            <person name="Toyoda A."/>
            <person name="Takaki Y."/>
            <person name="Nishi S."/>
            <person name="Hori S."/>
            <person name="Arai W."/>
            <person name="Tsubouchi T."/>
            <person name="Morono Y."/>
            <person name="Uchiyama I."/>
            <person name="Ito T."/>
            <person name="Fujiyama A."/>
            <person name="Inagaki F."/>
            <person name="Takami H."/>
        </authorList>
    </citation>
    <scope>NUCLEOTIDE SEQUENCE</scope>
    <source>
        <strain evidence="2">Expedition CK06-06</strain>
    </source>
</reference>
<name>X0YYY8_9ZZZZ</name>
<gene>
    <name evidence="2" type="ORF">S01H1_77559</name>
</gene>
<dbReference type="EMBL" id="BARS01052136">
    <property type="protein sequence ID" value="GAG51692.1"/>
    <property type="molecule type" value="Genomic_DNA"/>
</dbReference>
<protein>
    <recommendedName>
        <fullName evidence="1">ATP-grasp fold RimK-type domain-containing protein</fullName>
    </recommendedName>
</protein>
<proteinExistence type="predicted"/>
<feature type="non-terminal residue" evidence="2">
    <location>
        <position position="1"/>
    </location>
</feature>
<feature type="domain" description="ATP-grasp fold RimK-type" evidence="1">
    <location>
        <begin position="4"/>
        <end position="89"/>
    </location>
</feature>
<dbReference type="Gene3D" id="3.30.470.20">
    <property type="entry name" value="ATP-grasp fold, B domain"/>
    <property type="match status" value="1"/>
</dbReference>
<dbReference type="InterPro" id="IPR013651">
    <property type="entry name" value="ATP-grasp_RimK-type"/>
</dbReference>
<dbReference type="Pfam" id="PF08443">
    <property type="entry name" value="RimK"/>
    <property type="match status" value="1"/>
</dbReference>